<feature type="domain" description="Glycosyltransferase 2-like" evidence="2">
    <location>
        <begin position="4"/>
        <end position="116"/>
    </location>
</feature>
<dbReference type="AlphaFoldDB" id="A0AAU0MWK2"/>
<evidence type="ECO:0000256" key="1">
    <source>
        <dbReference type="ARBA" id="ARBA00022679"/>
    </source>
</evidence>
<evidence type="ECO:0000313" key="4">
    <source>
        <dbReference type="EMBL" id="WOX04487.1"/>
    </source>
</evidence>
<dbReference type="CDD" id="cd06420">
    <property type="entry name" value="GT2_Chondriotin_Pol_N"/>
    <property type="match status" value="1"/>
</dbReference>
<dbReference type="GO" id="GO:0016740">
    <property type="term" value="F:transferase activity"/>
    <property type="evidence" value="ECO:0007669"/>
    <property type="project" value="UniProtKB-KW"/>
</dbReference>
<dbReference type="PANTHER" id="PTHR43685">
    <property type="entry name" value="GLYCOSYLTRANSFERASE"/>
    <property type="match status" value="1"/>
</dbReference>
<evidence type="ECO:0000259" key="3">
    <source>
        <dbReference type="Pfam" id="PF02709"/>
    </source>
</evidence>
<proteinExistence type="predicted"/>
<keyword evidence="5" id="KW-1185">Reference proteome</keyword>
<name>A0AAU0MWK2_9GAMM</name>
<gene>
    <name evidence="4" type="ORF">R5R33_12135</name>
</gene>
<organism evidence="4 5">
    <name type="scientific">Microbulbifer pacificus</name>
    <dbReference type="NCBI Taxonomy" id="407164"/>
    <lineage>
        <taxon>Bacteria</taxon>
        <taxon>Pseudomonadati</taxon>
        <taxon>Pseudomonadota</taxon>
        <taxon>Gammaproteobacteria</taxon>
        <taxon>Cellvibrionales</taxon>
        <taxon>Microbulbiferaceae</taxon>
        <taxon>Microbulbifer</taxon>
    </lineage>
</organism>
<sequence>MNLSVIMTTYNSPVWLEKVLWGYSCQTEKPLEVIVADDGSRPETGELVARLREETGMDIRYVWQRDDGFRKCRILNKAILHARGDYIVFTDGDCIPRADFLAVHKRRAEKGYFLSGSYFKLPMSTSEAITRDDIVSGRCFDYEWLCANGLKTRRKTLKLRAGERWAPLLNRLTPTACNLKGSNASAWKADILKVNGFDERMAWGGLDREFGVRLENAGIKPRHVRFDAICVHLDHPRGYADREIVARNKAMRLRVAKEGIIETPQGIRQLLESGYSPE</sequence>
<dbReference type="RefSeq" id="WP_318952965.1">
    <property type="nucleotide sequence ID" value="NZ_CP137555.1"/>
</dbReference>
<feature type="domain" description="Galactosyltransferase C-terminal" evidence="3">
    <location>
        <begin position="181"/>
        <end position="226"/>
    </location>
</feature>
<dbReference type="InterPro" id="IPR050834">
    <property type="entry name" value="Glycosyltransf_2"/>
</dbReference>
<reference evidence="4 5" key="1">
    <citation type="submission" date="2023-10" db="EMBL/GenBank/DDBJ databases">
        <title>Description of Microbulbifer bruguierae sp. nov., isolated from the sediments of mangrove plant Bruguiera sexangula and comparative genomic analyses of the genus Microbulbifer.</title>
        <authorList>
            <person name="Long M."/>
        </authorList>
    </citation>
    <scope>NUCLEOTIDE SEQUENCE [LARGE SCALE GENOMIC DNA]</scope>
    <source>
        <strain evidence="4 5">SPO729</strain>
    </source>
</reference>
<protein>
    <submittedName>
        <fullName evidence="4">Glycosyltransferase family 2 protein</fullName>
    </submittedName>
</protein>
<evidence type="ECO:0000313" key="5">
    <source>
        <dbReference type="Proteomes" id="UP001302477"/>
    </source>
</evidence>
<dbReference type="InterPro" id="IPR027791">
    <property type="entry name" value="Galactosyl_T_C"/>
</dbReference>
<dbReference type="EMBL" id="CP137555">
    <property type="protein sequence ID" value="WOX04487.1"/>
    <property type="molecule type" value="Genomic_DNA"/>
</dbReference>
<dbReference type="PANTHER" id="PTHR43685:SF3">
    <property type="entry name" value="SLR2126 PROTEIN"/>
    <property type="match status" value="1"/>
</dbReference>
<dbReference type="Proteomes" id="UP001302477">
    <property type="component" value="Chromosome"/>
</dbReference>
<dbReference type="Pfam" id="PF02709">
    <property type="entry name" value="Glyco_transf_7C"/>
    <property type="match status" value="1"/>
</dbReference>
<accession>A0AAU0MWK2</accession>
<keyword evidence="1" id="KW-0808">Transferase</keyword>
<dbReference type="Pfam" id="PF00535">
    <property type="entry name" value="Glycos_transf_2"/>
    <property type="match status" value="1"/>
</dbReference>
<dbReference type="Gene3D" id="3.90.550.10">
    <property type="entry name" value="Spore Coat Polysaccharide Biosynthesis Protein SpsA, Chain A"/>
    <property type="match status" value="1"/>
</dbReference>
<dbReference type="KEGG" id="mpaf:R5R33_12135"/>
<dbReference type="InterPro" id="IPR029044">
    <property type="entry name" value="Nucleotide-diphossugar_trans"/>
</dbReference>
<evidence type="ECO:0000259" key="2">
    <source>
        <dbReference type="Pfam" id="PF00535"/>
    </source>
</evidence>
<dbReference type="SUPFAM" id="SSF53448">
    <property type="entry name" value="Nucleotide-diphospho-sugar transferases"/>
    <property type="match status" value="1"/>
</dbReference>
<dbReference type="InterPro" id="IPR001173">
    <property type="entry name" value="Glyco_trans_2-like"/>
</dbReference>